<evidence type="ECO:0000256" key="3">
    <source>
        <dbReference type="ARBA" id="ARBA00022801"/>
    </source>
</evidence>
<evidence type="ECO:0000256" key="1">
    <source>
        <dbReference type="ARBA" id="ARBA00001947"/>
    </source>
</evidence>
<proteinExistence type="predicted"/>
<dbReference type="GO" id="GO:0046872">
    <property type="term" value="F:metal ion binding"/>
    <property type="evidence" value="ECO:0007669"/>
    <property type="project" value="UniProtKB-KW"/>
</dbReference>
<dbReference type="Proteomes" id="UP000181969">
    <property type="component" value="Unassembled WGS sequence"/>
</dbReference>
<dbReference type="Gene3D" id="3.60.15.10">
    <property type="entry name" value="Ribonuclease Z/Hydroxyacylglutathione hydrolase-like"/>
    <property type="match status" value="1"/>
</dbReference>
<keyword evidence="4" id="KW-0862">Zinc</keyword>
<dbReference type="PANTHER" id="PTHR46233:SF3">
    <property type="entry name" value="HYDROXYACYLGLUTATHIONE HYDROLASE GLOC"/>
    <property type="match status" value="1"/>
</dbReference>
<feature type="domain" description="Metallo-beta-lactamase" evidence="5">
    <location>
        <begin position="12"/>
        <end position="192"/>
    </location>
</feature>
<evidence type="ECO:0000256" key="2">
    <source>
        <dbReference type="ARBA" id="ARBA00022723"/>
    </source>
</evidence>
<dbReference type="EMBL" id="FOTJ01000002">
    <property type="protein sequence ID" value="SFL18476.1"/>
    <property type="molecule type" value="Genomic_DNA"/>
</dbReference>
<dbReference type="SUPFAM" id="SSF56281">
    <property type="entry name" value="Metallo-hydrolase/oxidoreductase"/>
    <property type="match status" value="1"/>
</dbReference>
<dbReference type="OrthoDB" id="9802248at2"/>
<sequence>MKIEKIVSEIAQENAYILSNSAFSLLIDPGSQPEKIIAKLQEIGKPLNAILLTHAHFDHIMGLDTLKQAYPNAQVYLHENEKEWLKKPELNASALMLPFPVTCKTNIDEYYVCNTPYNFSGLKFHVRHTPGHSTGGISLIFEEEGLVFTGDALFAGAIGRTDLPTGNHAQLLQSIEAELFSLPDDYTVYPGHGPRTTIGKEKLYNPFF</sequence>
<evidence type="ECO:0000256" key="4">
    <source>
        <dbReference type="ARBA" id="ARBA00022833"/>
    </source>
</evidence>
<evidence type="ECO:0000313" key="7">
    <source>
        <dbReference type="Proteomes" id="UP000181969"/>
    </source>
</evidence>
<dbReference type="CDD" id="cd06262">
    <property type="entry name" value="metallo-hydrolase-like_MBL-fold"/>
    <property type="match status" value="1"/>
</dbReference>
<keyword evidence="3" id="KW-0378">Hydrolase</keyword>
<protein>
    <submittedName>
        <fullName evidence="6">Glyoxylase, beta-lactamase superfamily II</fullName>
    </submittedName>
</protein>
<accession>A0A1I4FNT8</accession>
<dbReference type="PANTHER" id="PTHR46233">
    <property type="entry name" value="HYDROXYACYLGLUTATHIONE HYDROLASE GLOC"/>
    <property type="match status" value="1"/>
</dbReference>
<dbReference type="Pfam" id="PF00753">
    <property type="entry name" value="Lactamase_B"/>
    <property type="match status" value="1"/>
</dbReference>
<dbReference type="InterPro" id="IPR001279">
    <property type="entry name" value="Metallo-B-lactamas"/>
</dbReference>
<organism evidence="6 7">
    <name type="scientific">Lactococcus garvieae</name>
    <dbReference type="NCBI Taxonomy" id="1363"/>
    <lineage>
        <taxon>Bacteria</taxon>
        <taxon>Bacillati</taxon>
        <taxon>Bacillota</taxon>
        <taxon>Bacilli</taxon>
        <taxon>Lactobacillales</taxon>
        <taxon>Streptococcaceae</taxon>
        <taxon>Lactococcus</taxon>
    </lineage>
</organism>
<evidence type="ECO:0000259" key="5">
    <source>
        <dbReference type="SMART" id="SM00849"/>
    </source>
</evidence>
<dbReference type="GO" id="GO:0016787">
    <property type="term" value="F:hydrolase activity"/>
    <property type="evidence" value="ECO:0007669"/>
    <property type="project" value="UniProtKB-KW"/>
</dbReference>
<name>A0A1I4FNT8_9LACT</name>
<keyword evidence="2" id="KW-0479">Metal-binding</keyword>
<dbReference type="InterPro" id="IPR051453">
    <property type="entry name" value="MBL_Glyoxalase_II"/>
</dbReference>
<dbReference type="InterPro" id="IPR036866">
    <property type="entry name" value="RibonucZ/Hydroxyglut_hydro"/>
</dbReference>
<reference evidence="6 7" key="1">
    <citation type="submission" date="2016-10" db="EMBL/GenBank/DDBJ databases">
        <authorList>
            <person name="de Groot N.N."/>
        </authorList>
    </citation>
    <scope>NUCLEOTIDE SEQUENCE [LARGE SCALE GENOMIC DNA]</scope>
    <source>
        <strain evidence="6 7">M79</strain>
    </source>
</reference>
<dbReference type="SMART" id="SM00849">
    <property type="entry name" value="Lactamase_B"/>
    <property type="match status" value="1"/>
</dbReference>
<dbReference type="AlphaFoldDB" id="A0A1I4FNT8"/>
<comment type="cofactor">
    <cofactor evidence="1">
        <name>Zn(2+)</name>
        <dbReference type="ChEBI" id="CHEBI:29105"/>
    </cofactor>
</comment>
<evidence type="ECO:0000313" key="6">
    <source>
        <dbReference type="EMBL" id="SFL18476.1"/>
    </source>
</evidence>
<gene>
    <name evidence="6" type="ORF">SAMN05216438_10243</name>
</gene>
<dbReference type="RefSeq" id="WP_074750462.1">
    <property type="nucleotide sequence ID" value="NZ_CAXVJC010000010.1"/>
</dbReference>